<evidence type="ECO:0000313" key="1">
    <source>
        <dbReference type="EMBL" id="KAB7502425.1"/>
    </source>
</evidence>
<proteinExistence type="predicted"/>
<keyword evidence="2" id="KW-1185">Reference proteome</keyword>
<dbReference type="OrthoDB" id="1413014at2759"/>
<evidence type="ECO:0000313" key="2">
    <source>
        <dbReference type="Proteomes" id="UP000326759"/>
    </source>
</evidence>
<dbReference type="EMBL" id="SEYY01007577">
    <property type="protein sequence ID" value="KAB7502425.1"/>
    <property type="molecule type" value="Genomic_DNA"/>
</dbReference>
<gene>
    <name evidence="1" type="ORF">Anas_07202</name>
</gene>
<comment type="caution">
    <text evidence="1">The sequence shown here is derived from an EMBL/GenBank/DDBJ whole genome shotgun (WGS) entry which is preliminary data.</text>
</comment>
<dbReference type="Proteomes" id="UP000326759">
    <property type="component" value="Unassembled WGS sequence"/>
</dbReference>
<organism evidence="1 2">
    <name type="scientific">Armadillidium nasatum</name>
    <dbReference type="NCBI Taxonomy" id="96803"/>
    <lineage>
        <taxon>Eukaryota</taxon>
        <taxon>Metazoa</taxon>
        <taxon>Ecdysozoa</taxon>
        <taxon>Arthropoda</taxon>
        <taxon>Crustacea</taxon>
        <taxon>Multicrustacea</taxon>
        <taxon>Malacostraca</taxon>
        <taxon>Eumalacostraca</taxon>
        <taxon>Peracarida</taxon>
        <taxon>Isopoda</taxon>
        <taxon>Oniscidea</taxon>
        <taxon>Crinocheta</taxon>
        <taxon>Armadillidiidae</taxon>
        <taxon>Armadillidium</taxon>
    </lineage>
</organism>
<accession>A0A5N5TBF2</accession>
<dbReference type="AlphaFoldDB" id="A0A5N5TBF2"/>
<protein>
    <submittedName>
        <fullName evidence="1">Uncharacterized protein</fullName>
    </submittedName>
</protein>
<name>A0A5N5TBF2_9CRUS</name>
<reference evidence="1 2" key="1">
    <citation type="journal article" date="2019" name="PLoS Biol.">
        <title>Sex chromosomes control vertical transmission of feminizing Wolbachia symbionts in an isopod.</title>
        <authorList>
            <person name="Becking T."/>
            <person name="Chebbi M.A."/>
            <person name="Giraud I."/>
            <person name="Moumen B."/>
            <person name="Laverre T."/>
            <person name="Caubet Y."/>
            <person name="Peccoud J."/>
            <person name="Gilbert C."/>
            <person name="Cordaux R."/>
        </authorList>
    </citation>
    <scope>NUCLEOTIDE SEQUENCE [LARGE SCALE GENOMIC DNA]</scope>
    <source>
        <strain evidence="1">ANa2</strain>
        <tissue evidence="1">Whole body excluding digestive tract and cuticle</tissue>
    </source>
</reference>
<sequence>MLSLTSVIQPQIALPLSCIASQYTNVRHSTRVGTVSSIKKKEYSPRNEKVSELEVNEVKEILNSIPGDVLKKMATPTMLKNLALLGPFKLNSQNYTTTRCFSQLLGRRLPWQESHSSFNTFSENKNGSPSLSSLRSTILQQTIILVEASEPNIQLIGEPSNSKPLSDKFKQGLRTKESVTQSVAMDTEVKQRLHSLLGEDSSEEAQKNIKIAFAEGYLAG</sequence>